<feature type="compositionally biased region" description="Acidic residues" evidence="2">
    <location>
        <begin position="134"/>
        <end position="160"/>
    </location>
</feature>
<feature type="compositionally biased region" description="Low complexity" evidence="2">
    <location>
        <begin position="50"/>
        <end position="76"/>
    </location>
</feature>
<protein>
    <recommendedName>
        <fullName evidence="4">Senescence regulator S40</fullName>
    </recommendedName>
</protein>
<dbReference type="Pfam" id="PF04520">
    <property type="entry name" value="Senescence_reg"/>
    <property type="match status" value="2"/>
</dbReference>
<feature type="region of interest" description="Disordered" evidence="2">
    <location>
        <begin position="112"/>
        <end position="163"/>
    </location>
</feature>
<dbReference type="GO" id="GO:0010150">
    <property type="term" value="P:leaf senescence"/>
    <property type="evidence" value="ECO:0007669"/>
    <property type="project" value="UniProtKB-ARBA"/>
</dbReference>
<evidence type="ECO:0008006" key="4">
    <source>
        <dbReference type="Google" id="ProtNLM"/>
    </source>
</evidence>
<evidence type="ECO:0000256" key="1">
    <source>
        <dbReference type="ARBA" id="ARBA00034773"/>
    </source>
</evidence>
<dbReference type="PANTHER" id="PTHR33083:SF103">
    <property type="entry name" value="SENESCENCE REGULATOR"/>
    <property type="match status" value="1"/>
</dbReference>
<accession>A0A7C9D3G6</accession>
<comment type="similarity">
    <text evidence="1">Belongs to the senescence regulator S40 family.</text>
</comment>
<feature type="compositionally biased region" description="Basic and acidic residues" evidence="2">
    <location>
        <begin position="124"/>
        <end position="133"/>
    </location>
</feature>
<reference evidence="3" key="1">
    <citation type="journal article" date="2013" name="J. Plant Res.">
        <title>Effect of fungi and light on seed germination of three Opuntia species from semiarid lands of central Mexico.</title>
        <authorList>
            <person name="Delgado-Sanchez P."/>
            <person name="Jimenez-Bremont J.F."/>
            <person name="Guerrero-Gonzalez Mde L."/>
            <person name="Flores J."/>
        </authorList>
    </citation>
    <scope>NUCLEOTIDE SEQUENCE</scope>
    <source>
        <tissue evidence="3">Cladode</tissue>
    </source>
</reference>
<dbReference type="InterPro" id="IPR007608">
    <property type="entry name" value="Senescence_reg_S40"/>
</dbReference>
<evidence type="ECO:0000313" key="3">
    <source>
        <dbReference type="EMBL" id="MBA4628928.1"/>
    </source>
</evidence>
<sequence length="210" mass="23218">MARRFGRHKYKKDEDFEEGDLWGVMEERRSPSPRNLKSMAMVIKDYSSVSPLISPASSSPRMIPKSSLSSSSSLASNEGCKKQFSAPLDIPDWSKIYGKNSKKKGMNVVIPASSSSTTSWVDGVGHHDGHGDGYDDGNGDDDDDGHVKEEEEEQDDDDDGMVPPHEYIARKLARSQISSFSVCEGMGRTLKGRDLRTVRNAILTRTGFLE</sequence>
<dbReference type="EMBL" id="GISG01067693">
    <property type="protein sequence ID" value="MBA4628928.1"/>
    <property type="molecule type" value="Transcribed_RNA"/>
</dbReference>
<feature type="region of interest" description="Disordered" evidence="2">
    <location>
        <begin position="50"/>
        <end position="86"/>
    </location>
</feature>
<dbReference type="AlphaFoldDB" id="A0A7C9D3G6"/>
<reference evidence="3" key="2">
    <citation type="submission" date="2020-07" db="EMBL/GenBank/DDBJ databases">
        <authorList>
            <person name="Vera ALvarez R."/>
            <person name="Arias-Moreno D.M."/>
            <person name="Jimenez-Jacinto V."/>
            <person name="Jimenez-Bremont J.F."/>
            <person name="Swaminathan K."/>
            <person name="Moose S.P."/>
            <person name="Guerrero-Gonzalez M.L."/>
            <person name="Marino-Ramirez L."/>
            <person name="Landsman D."/>
            <person name="Rodriguez-Kessler M."/>
            <person name="Delgado-Sanchez P."/>
        </authorList>
    </citation>
    <scope>NUCLEOTIDE SEQUENCE</scope>
    <source>
        <tissue evidence="3">Cladode</tissue>
    </source>
</reference>
<organism evidence="3">
    <name type="scientific">Opuntia streptacantha</name>
    <name type="common">Prickly pear cactus</name>
    <name type="synonym">Opuntia cardona</name>
    <dbReference type="NCBI Taxonomy" id="393608"/>
    <lineage>
        <taxon>Eukaryota</taxon>
        <taxon>Viridiplantae</taxon>
        <taxon>Streptophyta</taxon>
        <taxon>Embryophyta</taxon>
        <taxon>Tracheophyta</taxon>
        <taxon>Spermatophyta</taxon>
        <taxon>Magnoliopsida</taxon>
        <taxon>eudicotyledons</taxon>
        <taxon>Gunneridae</taxon>
        <taxon>Pentapetalae</taxon>
        <taxon>Caryophyllales</taxon>
        <taxon>Cactineae</taxon>
        <taxon>Cactaceae</taxon>
        <taxon>Opuntioideae</taxon>
        <taxon>Opuntia</taxon>
    </lineage>
</organism>
<evidence type="ECO:0000256" key="2">
    <source>
        <dbReference type="SAM" id="MobiDB-lite"/>
    </source>
</evidence>
<proteinExistence type="inferred from homology"/>
<dbReference type="PANTHER" id="PTHR33083">
    <property type="entry name" value="EXPRESSED PROTEIN"/>
    <property type="match status" value="1"/>
</dbReference>
<name>A0A7C9D3G6_OPUST</name>